<dbReference type="EMBL" id="HBFA01034231">
    <property type="protein sequence ID" value="CAD8685231.1"/>
    <property type="molecule type" value="Transcribed_RNA"/>
</dbReference>
<reference evidence="3" key="1">
    <citation type="submission" date="2021-01" db="EMBL/GenBank/DDBJ databases">
        <authorList>
            <person name="Corre E."/>
            <person name="Pelletier E."/>
            <person name="Niang G."/>
            <person name="Scheremetjew M."/>
            <person name="Finn R."/>
            <person name="Kale V."/>
            <person name="Holt S."/>
            <person name="Cochrane G."/>
            <person name="Meng A."/>
            <person name="Brown T."/>
            <person name="Cohen L."/>
        </authorList>
    </citation>
    <scope>NUCLEOTIDE SEQUENCE</scope>
    <source>
        <strain evidence="3">CCMP722</strain>
    </source>
</reference>
<feature type="region of interest" description="Disordered" evidence="1">
    <location>
        <begin position="274"/>
        <end position="335"/>
    </location>
</feature>
<protein>
    <submittedName>
        <fullName evidence="3">Uncharacterized protein</fullName>
    </submittedName>
</protein>
<proteinExistence type="predicted"/>
<feature type="chain" id="PRO_5030851495" evidence="2">
    <location>
        <begin position="31"/>
        <end position="966"/>
    </location>
</feature>
<evidence type="ECO:0000256" key="1">
    <source>
        <dbReference type="SAM" id="MobiDB-lite"/>
    </source>
</evidence>
<feature type="compositionally biased region" description="Low complexity" evidence="1">
    <location>
        <begin position="274"/>
        <end position="309"/>
    </location>
</feature>
<gene>
    <name evidence="3" type="ORF">POBO1169_LOCUS17177</name>
</gene>
<dbReference type="AlphaFoldDB" id="A0A7S0WUK3"/>
<name>A0A7S0WUK3_9CHLO</name>
<accession>A0A7S0WUK3</accession>
<keyword evidence="2" id="KW-0732">Signal</keyword>
<evidence type="ECO:0000313" key="3">
    <source>
        <dbReference type="EMBL" id="CAD8685231.1"/>
    </source>
</evidence>
<feature type="region of interest" description="Disordered" evidence="1">
    <location>
        <begin position="74"/>
        <end position="139"/>
    </location>
</feature>
<evidence type="ECO:0000256" key="2">
    <source>
        <dbReference type="SAM" id="SignalP"/>
    </source>
</evidence>
<feature type="compositionally biased region" description="Polar residues" evidence="1">
    <location>
        <begin position="120"/>
        <end position="133"/>
    </location>
</feature>
<feature type="compositionally biased region" description="Low complexity" evidence="1">
    <location>
        <begin position="213"/>
        <end position="224"/>
    </location>
</feature>
<feature type="signal peptide" evidence="2">
    <location>
        <begin position="1"/>
        <end position="30"/>
    </location>
</feature>
<feature type="region of interest" description="Disordered" evidence="1">
    <location>
        <begin position="192"/>
        <end position="228"/>
    </location>
</feature>
<organism evidence="3">
    <name type="scientific">Pyramimonas obovata</name>
    <dbReference type="NCBI Taxonomy" id="1411642"/>
    <lineage>
        <taxon>Eukaryota</taxon>
        <taxon>Viridiplantae</taxon>
        <taxon>Chlorophyta</taxon>
        <taxon>Pyramimonadophyceae</taxon>
        <taxon>Pyramimonadales</taxon>
        <taxon>Pyramimonadaceae</taxon>
        <taxon>Pyramimonas</taxon>
        <taxon>Pyramimonas incertae sedis</taxon>
    </lineage>
</organism>
<sequence>MAPCGSFSVFRRTVLGLALVWLLMVPTSECRLSLLSSASSLDGVNSAADAVKTDETLDNVFDPESYSIRRELDEVEEVSPTPVGEEISPTPVGEEISPTPVGDEISPTPVLDEVSPTPAVETTPSVNTATTEGSHPPVEVSFSVPSASWNTKDERCHSFLSGYSAFKGVGESEVQIENVPPEYQDCTTADIPRTPLPVPVSSADLATPHTAPSASLSLSSLDSSGVQDDDATECKQFLEGYEAMRAQYRHIVETFEVPVDVPAEYEKCFHQTATASAGASDDASTTSGTSTPDDTSSPTETTSTQTSSPATPPSPDRRPSKSSHPTPPAPSWSTTAALESTPLGFIEGPDRNMPTCNGAAKQHGLGQRLHDTIKTIDETLNQIKAKMNLEDAELDSCMQRAHITSYFEPIRNKLKMALLSSPSSDLRTYTVVFGGTSVTAGHDNYYNESHPFVFERLASCAFVAAGLKLVVRNTAMGFNQGLPYSLCAATYYGEDTDLAIWEMGPMGNSDPMGFEDELAMRNFFAPELFPRRPAFFLMGGQVTRKEIWDKTPPACDHCHPDQYIHGKLCPTPACKYERCAECPKKWSQVRGREPSPVSRVQSQLLALYQAFGTGAVHPVECVGPLSDRWEFSATKLVRVAKQKHYDKGWHPGPYGHEMMAMVFAYRFLQEFKRSAEELLEARPLGLMGEAVRRWADLYSAREFKMSEQPLPPPLACSAKYCGSPSICATTLEPHRNMSFNLPPLNIPLRVVADDRPDDGAAVAPSADRLLGWAQLLHPASAPVHDMREFCTRRSDCPEELSAGAMFSLKKLQEVASRGMWAVGMMENTRKAVQAGVDYHNGYPDRKYTLMGLKQSGWLRLRFIGHASNSSTIILCEGACERGRCDSFRGYLATDAEFTINDKPVDEQYIHTSAKLEHSQHSKEDIIRFANTCIQIDWTKQLSGMNMIGIRSKSEDKVIMLATMAWF</sequence>